<accession>A0A238KQL2</accession>
<dbReference type="AlphaFoldDB" id="A0A238KQL2"/>
<organism evidence="3 4">
    <name type="scientific">Actibacterium lipolyticum</name>
    <dbReference type="NCBI Taxonomy" id="1524263"/>
    <lineage>
        <taxon>Bacteria</taxon>
        <taxon>Pseudomonadati</taxon>
        <taxon>Pseudomonadota</taxon>
        <taxon>Alphaproteobacteria</taxon>
        <taxon>Rhodobacterales</taxon>
        <taxon>Roseobacteraceae</taxon>
        <taxon>Actibacterium</taxon>
    </lineage>
</organism>
<dbReference type="EMBL" id="FXYE01000002">
    <property type="protein sequence ID" value="SMX44911.1"/>
    <property type="molecule type" value="Genomic_DNA"/>
</dbReference>
<feature type="chain" id="PRO_5012556951" description="Oxygen tolerance" evidence="2">
    <location>
        <begin position="20"/>
        <end position="394"/>
    </location>
</feature>
<dbReference type="RefSeq" id="WP_093967779.1">
    <property type="nucleotide sequence ID" value="NZ_FXYE01000002.1"/>
</dbReference>
<dbReference type="PANTHER" id="PTHR40940">
    <property type="entry name" value="PROTEIN BATD-RELATED"/>
    <property type="match status" value="1"/>
</dbReference>
<dbReference type="Proteomes" id="UP000202922">
    <property type="component" value="Unassembled WGS sequence"/>
</dbReference>
<feature type="transmembrane region" description="Helical" evidence="1">
    <location>
        <begin position="292"/>
        <end position="315"/>
    </location>
</feature>
<proteinExistence type="predicted"/>
<reference evidence="4" key="1">
    <citation type="submission" date="2017-05" db="EMBL/GenBank/DDBJ databases">
        <authorList>
            <person name="Rodrigo-Torres L."/>
            <person name="Arahal R. D."/>
            <person name="Lucena T."/>
        </authorList>
    </citation>
    <scope>NUCLEOTIDE SEQUENCE [LARGE SCALE GENOMIC DNA]</scope>
    <source>
        <strain evidence="4">CECT 8621</strain>
    </source>
</reference>
<protein>
    <recommendedName>
        <fullName evidence="5">Oxygen tolerance</fullName>
    </recommendedName>
</protein>
<dbReference type="OrthoDB" id="7688940at2"/>
<dbReference type="InterPro" id="IPR025738">
    <property type="entry name" value="BatD"/>
</dbReference>
<feature type="signal peptide" evidence="2">
    <location>
        <begin position="1"/>
        <end position="19"/>
    </location>
</feature>
<keyword evidence="1" id="KW-0812">Transmembrane</keyword>
<evidence type="ECO:0000256" key="2">
    <source>
        <dbReference type="SAM" id="SignalP"/>
    </source>
</evidence>
<gene>
    <name evidence="3" type="ORF">COL8621_02664</name>
</gene>
<keyword evidence="1" id="KW-0472">Membrane</keyword>
<keyword evidence="4" id="KW-1185">Reference proteome</keyword>
<keyword evidence="1" id="KW-1133">Transmembrane helix</keyword>
<sequence>MVKRAILILLLLWPACAFSQRAVDPADLVLTVTLEDTSTAPFQNEMVLLTIHGVYRRHITLEKLEQPDLDGFNWMQLGEDHWYESQLNGKTVKNMRRRMALFPDRAGKLKVGPFTHHLTLLDENDNWFEYQVQSDPLDLEVRPAPAVDDWWFPVRHLEITDRWSNAPDQLAEGEGVLRVIAVSALGVSPDMIPPMPELHSPSAHIFAHPEKRLVDLTPHGPVAIAYWRWTIKPRNPPSAILEPIEFSYFDTVARQMRTAKISAQRIAISEADMPPPRPEENVAEPAKLRAGALWAGLIGAFGIGLVGIVGTGHVFSADRVSHWLAIRRLKSALRKAARQSDMAGLRQAGHALHSMAGPDQARQGLLAELDTAIYSAESHGFDPKAFQRRFNATL</sequence>
<evidence type="ECO:0000313" key="3">
    <source>
        <dbReference type="EMBL" id="SMX44911.1"/>
    </source>
</evidence>
<evidence type="ECO:0008006" key="5">
    <source>
        <dbReference type="Google" id="ProtNLM"/>
    </source>
</evidence>
<dbReference type="PANTHER" id="PTHR40940:SF2">
    <property type="entry name" value="BATD"/>
    <property type="match status" value="1"/>
</dbReference>
<evidence type="ECO:0000256" key="1">
    <source>
        <dbReference type="SAM" id="Phobius"/>
    </source>
</evidence>
<name>A0A238KQL2_9RHOB</name>
<keyword evidence="2" id="KW-0732">Signal</keyword>
<evidence type="ECO:0000313" key="4">
    <source>
        <dbReference type="Proteomes" id="UP000202922"/>
    </source>
</evidence>